<sequence length="431" mass="49825">MSSQELSEYIKEVSLENPVVDIEDAYETPDKAGDLVKKLEWLDSIDERNRIYYRQEYGGEDSDDKRLMDYSESMGEELSEYLLHQLLTVELTDLQYDVIQFMVYSLDSKGYMEENLEDVAARFDTDVAFVEEQLKFLQGLDPAGVCARNLRECLLLQLDREDEEDATARKIVSDYLELLGKNQLHVISKKMKLPMEQVIEACDHIKELNPKPGSGFDARGHLKYITPDVTVVKLANYYEILLNEYTYPKIGINHFYKKVLETESSKETQNYIIEKIRQAEWIQNCIGQRNSTLMRVAKCIVDYQAEFFKLGTGHLKPLRLQDVAEILDVHESTVSRTIRDKYLQCAWGIYPLNYFFSKSIAAGNSGGKITTEQVKKLMMAIIDEEDKKKPLSDRVITERLVERGVKICRRTVAKYREEMGVKDASGRKSFQ</sequence>
<evidence type="ECO:0000256" key="3">
    <source>
        <dbReference type="ARBA" id="ARBA00022679"/>
    </source>
</evidence>
<dbReference type="EMBL" id="SLXA01000003">
    <property type="protein sequence ID" value="TCO85468.1"/>
    <property type="molecule type" value="Genomic_DNA"/>
</dbReference>
<keyword evidence="12" id="KW-1185">Reference proteome</keyword>
<dbReference type="PANTHER" id="PTHR32248">
    <property type="entry name" value="RNA POLYMERASE SIGMA-54 FACTOR"/>
    <property type="match status" value="1"/>
</dbReference>
<keyword evidence="2" id="KW-0240">DNA-directed RNA polymerase</keyword>
<dbReference type="PRINTS" id="PR00045">
    <property type="entry name" value="SIGMA54FCT"/>
</dbReference>
<dbReference type="NCBIfam" id="TIGR02395">
    <property type="entry name" value="rpoN_sigma"/>
    <property type="match status" value="1"/>
</dbReference>
<dbReference type="PIRSF" id="PIRSF000774">
    <property type="entry name" value="RpoN"/>
    <property type="match status" value="1"/>
</dbReference>
<dbReference type="GO" id="GO:0003677">
    <property type="term" value="F:DNA binding"/>
    <property type="evidence" value="ECO:0007669"/>
    <property type="project" value="UniProtKB-KW"/>
</dbReference>
<feature type="domain" description="RNA polymerase sigma factor 54 DNA-binding" evidence="9">
    <location>
        <begin position="270"/>
        <end position="428"/>
    </location>
</feature>
<dbReference type="PANTHER" id="PTHR32248:SF4">
    <property type="entry name" value="RNA POLYMERASE SIGMA-54 FACTOR"/>
    <property type="match status" value="1"/>
</dbReference>
<organism evidence="11 12">
    <name type="scientific">Frisingicoccus caecimuris</name>
    <dbReference type="NCBI Taxonomy" id="1796636"/>
    <lineage>
        <taxon>Bacteria</taxon>
        <taxon>Bacillati</taxon>
        <taxon>Bacillota</taxon>
        <taxon>Clostridia</taxon>
        <taxon>Lachnospirales</taxon>
        <taxon>Lachnospiraceae</taxon>
        <taxon>Frisingicoccus</taxon>
    </lineage>
</organism>
<evidence type="ECO:0000259" key="10">
    <source>
        <dbReference type="Pfam" id="PF04963"/>
    </source>
</evidence>
<gene>
    <name evidence="11" type="ORF">EV212_103190</name>
</gene>
<dbReference type="InterPro" id="IPR000394">
    <property type="entry name" value="RNA_pol_sigma_54"/>
</dbReference>
<dbReference type="Gene3D" id="1.10.10.1330">
    <property type="entry name" value="RNA polymerase sigma-54 factor, core-binding domain"/>
    <property type="match status" value="1"/>
</dbReference>
<dbReference type="GO" id="GO:0016987">
    <property type="term" value="F:sigma factor activity"/>
    <property type="evidence" value="ECO:0007669"/>
    <property type="project" value="UniProtKB-KW"/>
</dbReference>
<keyword evidence="4" id="KW-0548">Nucleotidyltransferase</keyword>
<dbReference type="InterPro" id="IPR007046">
    <property type="entry name" value="RNA_pol_sigma_54_core-bd"/>
</dbReference>
<accession>A0A4R2LJJ1</accession>
<evidence type="ECO:0000256" key="7">
    <source>
        <dbReference type="ARBA" id="ARBA00023125"/>
    </source>
</evidence>
<proteinExistence type="inferred from homology"/>
<dbReference type="AlphaFoldDB" id="A0A4R2LJJ1"/>
<evidence type="ECO:0000259" key="9">
    <source>
        <dbReference type="Pfam" id="PF04552"/>
    </source>
</evidence>
<dbReference type="InterPro" id="IPR038709">
    <property type="entry name" value="RpoN_core-bd_sf"/>
</dbReference>
<dbReference type="GO" id="GO:0001216">
    <property type="term" value="F:DNA-binding transcription activator activity"/>
    <property type="evidence" value="ECO:0007669"/>
    <property type="project" value="InterPro"/>
</dbReference>
<evidence type="ECO:0000256" key="8">
    <source>
        <dbReference type="ARBA" id="ARBA00023163"/>
    </source>
</evidence>
<evidence type="ECO:0000256" key="1">
    <source>
        <dbReference type="ARBA" id="ARBA00008798"/>
    </source>
</evidence>
<dbReference type="GO" id="GO:0006352">
    <property type="term" value="P:DNA-templated transcription initiation"/>
    <property type="evidence" value="ECO:0007669"/>
    <property type="project" value="InterPro"/>
</dbReference>
<keyword evidence="3" id="KW-0808">Transferase</keyword>
<name>A0A4R2LJJ1_9FIRM</name>
<dbReference type="PROSITE" id="PS50044">
    <property type="entry name" value="SIGMA54_3"/>
    <property type="match status" value="1"/>
</dbReference>
<comment type="similarity">
    <text evidence="1">Belongs to the sigma-54 factor family.</text>
</comment>
<keyword evidence="8" id="KW-0804">Transcription</keyword>
<evidence type="ECO:0000256" key="4">
    <source>
        <dbReference type="ARBA" id="ARBA00022695"/>
    </source>
</evidence>
<evidence type="ECO:0000256" key="5">
    <source>
        <dbReference type="ARBA" id="ARBA00023015"/>
    </source>
</evidence>
<evidence type="ECO:0000313" key="11">
    <source>
        <dbReference type="EMBL" id="TCO85468.1"/>
    </source>
</evidence>
<evidence type="ECO:0000256" key="6">
    <source>
        <dbReference type="ARBA" id="ARBA00023082"/>
    </source>
</evidence>
<dbReference type="GO" id="GO:0016779">
    <property type="term" value="F:nucleotidyltransferase activity"/>
    <property type="evidence" value="ECO:0007669"/>
    <property type="project" value="UniProtKB-KW"/>
</dbReference>
<dbReference type="Pfam" id="PF04552">
    <property type="entry name" value="Sigma54_DBD"/>
    <property type="match status" value="1"/>
</dbReference>
<comment type="caution">
    <text evidence="11">The sequence shown here is derived from an EMBL/GenBank/DDBJ whole genome shotgun (WGS) entry which is preliminary data.</text>
</comment>
<evidence type="ECO:0000256" key="2">
    <source>
        <dbReference type="ARBA" id="ARBA00022478"/>
    </source>
</evidence>
<evidence type="ECO:0000313" key="12">
    <source>
        <dbReference type="Proteomes" id="UP000295711"/>
    </source>
</evidence>
<dbReference type="Gene3D" id="1.10.10.60">
    <property type="entry name" value="Homeodomain-like"/>
    <property type="match status" value="1"/>
</dbReference>
<dbReference type="GO" id="GO:0000428">
    <property type="term" value="C:DNA-directed RNA polymerase complex"/>
    <property type="evidence" value="ECO:0007669"/>
    <property type="project" value="UniProtKB-KW"/>
</dbReference>
<keyword evidence="7" id="KW-0238">DNA-binding</keyword>
<feature type="domain" description="RNA polymerase sigma factor 54 core-binding" evidence="10">
    <location>
        <begin position="74"/>
        <end position="256"/>
    </location>
</feature>
<dbReference type="Pfam" id="PF04963">
    <property type="entry name" value="Sigma54_CBD"/>
    <property type="match status" value="1"/>
</dbReference>
<protein>
    <submittedName>
        <fullName evidence="11">RNA polymerase RpoN-/SigL-like sigma 54 subunit</fullName>
    </submittedName>
</protein>
<keyword evidence="6" id="KW-0731">Sigma factor</keyword>
<keyword evidence="5" id="KW-0805">Transcription regulation</keyword>
<dbReference type="Proteomes" id="UP000295711">
    <property type="component" value="Unassembled WGS sequence"/>
</dbReference>
<dbReference type="PROSITE" id="PS00718">
    <property type="entry name" value="SIGMA54_2"/>
    <property type="match status" value="1"/>
</dbReference>
<dbReference type="InterPro" id="IPR007634">
    <property type="entry name" value="RNA_pol_sigma_54_DNA-bd"/>
</dbReference>
<reference evidence="11 12" key="1">
    <citation type="submission" date="2019-03" db="EMBL/GenBank/DDBJ databases">
        <title>Genomic Encyclopedia of Type Strains, Phase IV (KMG-IV): sequencing the most valuable type-strain genomes for metagenomic binning, comparative biology and taxonomic classification.</title>
        <authorList>
            <person name="Goeker M."/>
        </authorList>
    </citation>
    <scope>NUCLEOTIDE SEQUENCE [LARGE SCALE GENOMIC DNA]</scope>
    <source>
        <strain evidence="11 12">DSM 28559</strain>
    </source>
</reference>
<dbReference type="PROSITE" id="PS00717">
    <property type="entry name" value="SIGMA54_1"/>
    <property type="match status" value="1"/>
</dbReference>